<dbReference type="Gene3D" id="2.60.40.10">
    <property type="entry name" value="Immunoglobulins"/>
    <property type="match status" value="3"/>
</dbReference>
<protein>
    <recommendedName>
        <fullName evidence="5">Ig-like domain-containing protein</fullName>
    </recommendedName>
</protein>
<evidence type="ECO:0000256" key="2">
    <source>
        <dbReference type="ARBA" id="ARBA00022737"/>
    </source>
</evidence>
<keyword evidence="3" id="KW-1015">Disulfide bond</keyword>
<proteinExistence type="predicted"/>
<comment type="caution">
    <text evidence="6">The sequence shown here is derived from an EMBL/GenBank/DDBJ whole genome shotgun (WGS) entry which is preliminary data.</text>
</comment>
<dbReference type="SMART" id="SM00408">
    <property type="entry name" value="IGc2"/>
    <property type="match status" value="3"/>
</dbReference>
<keyword evidence="4" id="KW-0393">Immunoglobulin domain</keyword>
<dbReference type="Pfam" id="PF13927">
    <property type="entry name" value="Ig_3"/>
    <property type="match status" value="2"/>
</dbReference>
<dbReference type="EMBL" id="CADEBD010000324">
    <property type="protein sequence ID" value="CAB3245167.1"/>
    <property type="molecule type" value="Genomic_DNA"/>
</dbReference>
<dbReference type="InterPro" id="IPR051170">
    <property type="entry name" value="Neural/epithelial_adhesion"/>
</dbReference>
<dbReference type="InterPro" id="IPR013106">
    <property type="entry name" value="Ig_V-set"/>
</dbReference>
<dbReference type="InterPro" id="IPR003599">
    <property type="entry name" value="Ig_sub"/>
</dbReference>
<keyword evidence="2" id="KW-0677">Repeat</keyword>
<dbReference type="SUPFAM" id="SSF48726">
    <property type="entry name" value="Immunoglobulin"/>
    <property type="match status" value="3"/>
</dbReference>
<feature type="domain" description="Ig-like" evidence="5">
    <location>
        <begin position="287"/>
        <end position="376"/>
    </location>
</feature>
<evidence type="ECO:0000313" key="7">
    <source>
        <dbReference type="Proteomes" id="UP000494256"/>
    </source>
</evidence>
<dbReference type="PANTHER" id="PTHR12231:SF253">
    <property type="entry name" value="DPR-INTERACTING PROTEIN ETA, ISOFORM B-RELATED"/>
    <property type="match status" value="1"/>
</dbReference>
<dbReference type="InterPro" id="IPR013783">
    <property type="entry name" value="Ig-like_fold"/>
</dbReference>
<evidence type="ECO:0000259" key="5">
    <source>
        <dbReference type="PROSITE" id="PS50835"/>
    </source>
</evidence>
<dbReference type="InterPro" id="IPR013098">
    <property type="entry name" value="Ig_I-set"/>
</dbReference>
<reference evidence="6 7" key="1">
    <citation type="submission" date="2020-04" db="EMBL/GenBank/DDBJ databases">
        <authorList>
            <person name="Wallbank WR R."/>
            <person name="Pardo Diaz C."/>
            <person name="Kozak K."/>
            <person name="Martin S."/>
            <person name="Jiggins C."/>
            <person name="Moest M."/>
            <person name="Warren A I."/>
            <person name="Byers J.R.P. K."/>
            <person name="Montejo-Kovacevich G."/>
            <person name="Yen C E."/>
        </authorList>
    </citation>
    <scope>NUCLEOTIDE SEQUENCE [LARGE SCALE GENOMIC DNA]</scope>
</reference>
<dbReference type="PANTHER" id="PTHR12231">
    <property type="entry name" value="CTX-RELATED TYPE I TRANSMEMBRANE PROTEIN"/>
    <property type="match status" value="1"/>
</dbReference>
<dbReference type="InterPro" id="IPR003598">
    <property type="entry name" value="Ig_sub2"/>
</dbReference>
<dbReference type="SMART" id="SM00409">
    <property type="entry name" value="IG"/>
    <property type="match status" value="3"/>
</dbReference>
<dbReference type="CDD" id="cd00096">
    <property type="entry name" value="Ig"/>
    <property type="match status" value="2"/>
</dbReference>
<evidence type="ECO:0000256" key="3">
    <source>
        <dbReference type="ARBA" id="ARBA00023157"/>
    </source>
</evidence>
<gene>
    <name evidence="6" type="ORF">APLA_LOCUS10983</name>
</gene>
<dbReference type="Pfam" id="PF07679">
    <property type="entry name" value="I-set"/>
    <property type="match status" value="1"/>
</dbReference>
<keyword evidence="1" id="KW-0732">Signal</keyword>
<organism evidence="6 7">
    <name type="scientific">Arctia plantaginis</name>
    <name type="common">Wood tiger moth</name>
    <name type="synonym">Phalaena plantaginis</name>
    <dbReference type="NCBI Taxonomy" id="874455"/>
    <lineage>
        <taxon>Eukaryota</taxon>
        <taxon>Metazoa</taxon>
        <taxon>Ecdysozoa</taxon>
        <taxon>Arthropoda</taxon>
        <taxon>Hexapoda</taxon>
        <taxon>Insecta</taxon>
        <taxon>Pterygota</taxon>
        <taxon>Neoptera</taxon>
        <taxon>Endopterygota</taxon>
        <taxon>Lepidoptera</taxon>
        <taxon>Glossata</taxon>
        <taxon>Ditrysia</taxon>
        <taxon>Noctuoidea</taxon>
        <taxon>Erebidae</taxon>
        <taxon>Arctiinae</taxon>
        <taxon>Arctia</taxon>
    </lineage>
</organism>
<feature type="domain" description="Ig-like" evidence="5">
    <location>
        <begin position="189"/>
        <end position="280"/>
    </location>
</feature>
<evidence type="ECO:0000256" key="4">
    <source>
        <dbReference type="ARBA" id="ARBA00023319"/>
    </source>
</evidence>
<dbReference type="PROSITE" id="PS50835">
    <property type="entry name" value="IG_LIKE"/>
    <property type="match status" value="3"/>
</dbReference>
<accession>A0A8S1AJL1</accession>
<evidence type="ECO:0000256" key="1">
    <source>
        <dbReference type="ARBA" id="ARBA00022729"/>
    </source>
</evidence>
<dbReference type="OrthoDB" id="7361290at2759"/>
<name>A0A8S1AJL1_ARCPL</name>
<dbReference type="InterPro" id="IPR036179">
    <property type="entry name" value="Ig-like_dom_sf"/>
</dbReference>
<feature type="domain" description="Ig-like" evidence="5">
    <location>
        <begin position="91"/>
        <end position="180"/>
    </location>
</feature>
<dbReference type="InterPro" id="IPR007110">
    <property type="entry name" value="Ig-like_dom"/>
</dbReference>
<dbReference type="Proteomes" id="UP000494256">
    <property type="component" value="Unassembled WGS sequence"/>
</dbReference>
<evidence type="ECO:0000313" key="6">
    <source>
        <dbReference type="EMBL" id="CAB3245167.1"/>
    </source>
</evidence>
<sequence length="514" mass="57708">MNRTVSMGFKHSLEILLTTAEQSSAIHYYTICLRRVVPMGFHEARHSVQRRQAYDDINYDDNLLADEAGEEDAQNDTDFRDSSPNPVVKEPAIIVTAPSNYEVKVGGEQRLACEVSPNGTVVTWYKDNIQYFLGKIPLQREETRYSIVPNTTDLNIKNVQVSDSGTFRCEVLQNVPVAINHSLLVTEKPKVVNITATNGGVVGEGRELLLTCQVTGSPVPTVMWSLAKNNENVRLSEKDGEFSVNGNVYSMYIKSVKREQAGTYYCYAINKVAHDQGEISVIVNPKPRVHVTKAVVNSDLKIDAVLECAAHEEPRPHIHWYKDGRLIEDGASNFKISTSGSNSNLTVSPTVDEDFGTFTCEAENNYGKHNRSIELVQSPVVDGLEVDGTKLSWTVHSHQPLEEMEVQLRSFSENGDGEWRRLAVPLPEGKHHKYDISYLLEDKQLETGDYEAIVKVKNTKSWGSSSEPAIVKIEDDQPQYIQHASVFRKNSAHSIRPLYTMLSTILMYLLVRMF</sequence>
<dbReference type="SMART" id="SM00406">
    <property type="entry name" value="IGv"/>
    <property type="match status" value="2"/>
</dbReference>
<dbReference type="AlphaFoldDB" id="A0A8S1AJL1"/>